<dbReference type="RefSeq" id="WP_132574465.1">
    <property type="nucleotide sequence ID" value="NZ_CBCSGL010000022.1"/>
</dbReference>
<proteinExistence type="predicted"/>
<evidence type="ECO:0000313" key="3">
    <source>
        <dbReference type="Proteomes" id="UP000295110"/>
    </source>
</evidence>
<accession>A0A4R3ULF8</accession>
<evidence type="ECO:0000256" key="1">
    <source>
        <dbReference type="SAM" id="MobiDB-lite"/>
    </source>
</evidence>
<name>A0A4R3ULF8_ROSSA</name>
<organism evidence="2 3">
    <name type="scientific">Roseateles saccharophilus</name>
    <name type="common">Pseudomonas saccharophila</name>
    <dbReference type="NCBI Taxonomy" id="304"/>
    <lineage>
        <taxon>Bacteria</taxon>
        <taxon>Pseudomonadati</taxon>
        <taxon>Pseudomonadota</taxon>
        <taxon>Betaproteobacteria</taxon>
        <taxon>Burkholderiales</taxon>
        <taxon>Sphaerotilaceae</taxon>
        <taxon>Roseateles</taxon>
    </lineage>
</organism>
<feature type="region of interest" description="Disordered" evidence="1">
    <location>
        <begin position="95"/>
        <end position="180"/>
    </location>
</feature>
<dbReference type="OrthoDB" id="5526813at2"/>
<evidence type="ECO:0000313" key="2">
    <source>
        <dbReference type="EMBL" id="TCU91300.1"/>
    </source>
</evidence>
<protein>
    <submittedName>
        <fullName evidence="2">Uncharacterized protein</fullName>
    </submittedName>
</protein>
<reference evidence="2 3" key="1">
    <citation type="submission" date="2019-03" db="EMBL/GenBank/DDBJ databases">
        <title>Genomic Encyclopedia of Type Strains, Phase IV (KMG-IV): sequencing the most valuable type-strain genomes for metagenomic binning, comparative biology and taxonomic classification.</title>
        <authorList>
            <person name="Goeker M."/>
        </authorList>
    </citation>
    <scope>NUCLEOTIDE SEQUENCE [LARGE SCALE GENOMIC DNA]</scope>
    <source>
        <strain evidence="2 3">DSM 654</strain>
    </source>
</reference>
<comment type="caution">
    <text evidence="2">The sequence shown here is derived from an EMBL/GenBank/DDBJ whole genome shotgun (WGS) entry which is preliminary data.</text>
</comment>
<dbReference type="Proteomes" id="UP000295110">
    <property type="component" value="Unassembled WGS sequence"/>
</dbReference>
<dbReference type="AlphaFoldDB" id="A0A4R3ULF8"/>
<feature type="compositionally biased region" description="Polar residues" evidence="1">
    <location>
        <begin position="157"/>
        <end position="167"/>
    </location>
</feature>
<feature type="compositionally biased region" description="Basic and acidic residues" evidence="1">
    <location>
        <begin position="125"/>
        <end position="134"/>
    </location>
</feature>
<gene>
    <name evidence="2" type="ORF">EV671_102615</name>
</gene>
<keyword evidence="3" id="KW-1185">Reference proteome</keyword>
<dbReference type="EMBL" id="SMBU01000026">
    <property type="protein sequence ID" value="TCU91300.1"/>
    <property type="molecule type" value="Genomic_DNA"/>
</dbReference>
<sequence length="307" mass="33474">MARARSLKPGFFKNEDLAECSCWARLCFAGLWTLADREGRLEDRPKRIKGELFAYDTVEVDPLLAELAQHGFILRYSDGSRGLIQILKFRRHQNPHHKEPASVLPSPQSLGLLPDGMAVEPEAEPSSHDDETPGKPEASPGFSGDECAMNGVKTVLTPDSLNLTPDSLNPRRKARGSPAEPAGFADFWAAYPRKVGKADALKAFGKLQAGPELVAMLVQAVQRQRASEQWQRDGGQYVPHPATWLNGRRWEDELGAAGASSGGPAGDATRPAWALSAGFANRFEAENAGCFEHTSNRFADGRRLETA</sequence>